<accession>A0A3S5CV80</accession>
<evidence type="ECO:0000313" key="1">
    <source>
        <dbReference type="EMBL" id="VEL41428.1"/>
    </source>
</evidence>
<name>A0A3S5CV80_9PLAT</name>
<proteinExistence type="predicted"/>
<reference evidence="1" key="1">
    <citation type="submission" date="2018-11" db="EMBL/GenBank/DDBJ databases">
        <authorList>
            <consortium name="Pathogen Informatics"/>
        </authorList>
    </citation>
    <scope>NUCLEOTIDE SEQUENCE</scope>
</reference>
<dbReference type="Proteomes" id="UP000784294">
    <property type="component" value="Unassembled WGS sequence"/>
</dbReference>
<keyword evidence="2" id="KW-1185">Reference proteome</keyword>
<sequence length="213" mass="21776">YYTLPDSGDHVLGAAPTLDSFKTASATVTGSPAYHQLADPSGVGLYPATGSACSNGPLSTTACLFFSPGNQPSLSELQTLNPLCSSMGSPPPGDFCPSSGLAYPLVNSTTHTSVAIASGLPGSPLILSRQTMRDPVAEQNPGLDGALGLELATGALYASANPDNEVALENSALAAGFLIPGCPTTAKLQRRWHSPIGQKVERSNGQIMVGYTN</sequence>
<comment type="caution">
    <text evidence="1">The sequence shown here is derived from an EMBL/GenBank/DDBJ whole genome shotgun (WGS) entry which is preliminary data.</text>
</comment>
<feature type="non-terminal residue" evidence="1">
    <location>
        <position position="1"/>
    </location>
</feature>
<dbReference type="EMBL" id="CAAALY010269311">
    <property type="protein sequence ID" value="VEL41428.1"/>
    <property type="molecule type" value="Genomic_DNA"/>
</dbReference>
<gene>
    <name evidence="1" type="ORF">PXEA_LOCUS34868</name>
</gene>
<protein>
    <submittedName>
        <fullName evidence="1">Uncharacterized protein</fullName>
    </submittedName>
</protein>
<organism evidence="1 2">
    <name type="scientific">Protopolystoma xenopodis</name>
    <dbReference type="NCBI Taxonomy" id="117903"/>
    <lineage>
        <taxon>Eukaryota</taxon>
        <taxon>Metazoa</taxon>
        <taxon>Spiralia</taxon>
        <taxon>Lophotrochozoa</taxon>
        <taxon>Platyhelminthes</taxon>
        <taxon>Monogenea</taxon>
        <taxon>Polyopisthocotylea</taxon>
        <taxon>Polystomatidea</taxon>
        <taxon>Polystomatidae</taxon>
        <taxon>Protopolystoma</taxon>
    </lineage>
</organism>
<dbReference type="AlphaFoldDB" id="A0A3S5CV80"/>
<evidence type="ECO:0000313" key="2">
    <source>
        <dbReference type="Proteomes" id="UP000784294"/>
    </source>
</evidence>